<dbReference type="STRING" id="1841861.GCA_900157365_04915"/>
<keyword evidence="2" id="KW-1185">Reference proteome</keyword>
<feature type="non-terminal residue" evidence="1">
    <location>
        <position position="1"/>
    </location>
</feature>
<accession>A0A2U3P4F0</accession>
<organism evidence="1 2">
    <name type="scientific">Mycobacterium numidiamassiliense</name>
    <dbReference type="NCBI Taxonomy" id="1841861"/>
    <lineage>
        <taxon>Bacteria</taxon>
        <taxon>Bacillati</taxon>
        <taxon>Actinomycetota</taxon>
        <taxon>Actinomycetes</taxon>
        <taxon>Mycobacteriales</taxon>
        <taxon>Mycobacteriaceae</taxon>
        <taxon>Mycobacterium</taxon>
    </lineage>
</organism>
<dbReference type="AlphaFoldDB" id="A0A2U3P4F0"/>
<proteinExistence type="predicted"/>
<evidence type="ECO:0000313" key="2">
    <source>
        <dbReference type="Proteomes" id="UP000240424"/>
    </source>
</evidence>
<reference evidence="1 2" key="1">
    <citation type="submission" date="2017-01" db="EMBL/GenBank/DDBJ databases">
        <authorList>
            <consortium name="Urmite Genomes"/>
        </authorList>
    </citation>
    <scope>NUCLEOTIDE SEQUENCE [LARGE SCALE GENOMIC DNA]</scope>
    <source>
        <strain evidence="1 2">AB215</strain>
    </source>
</reference>
<dbReference type="Proteomes" id="UP000240424">
    <property type="component" value="Unassembled WGS sequence"/>
</dbReference>
<evidence type="ECO:0000313" key="1">
    <source>
        <dbReference type="EMBL" id="SPM38535.1"/>
    </source>
</evidence>
<sequence length="108" mass="10775">VTILPATAALPAVAIDPATAVLATVATEPTTPALATVAADPVTAVLATVAIDAATAVLAVVALETTILSSASRDLTISFTFGQGAPGFSPLSTSVRRRRVLRPLLVKA</sequence>
<protein>
    <submittedName>
        <fullName evidence="1">Mycobacterium numidiamassiliense ORFan</fullName>
    </submittedName>
</protein>
<gene>
    <name evidence="1" type="ORF">MNAB215_712</name>
</gene>
<dbReference type="EMBL" id="FUEZ01000003">
    <property type="protein sequence ID" value="SPM38535.1"/>
    <property type="molecule type" value="Genomic_DNA"/>
</dbReference>
<name>A0A2U3P4F0_9MYCO</name>